<comment type="caution">
    <text evidence="1">The sequence shown here is derived from an EMBL/GenBank/DDBJ whole genome shotgun (WGS) entry which is preliminary data.</text>
</comment>
<protein>
    <submittedName>
        <fullName evidence="1">Uncharacterized protein</fullName>
    </submittedName>
</protein>
<evidence type="ECO:0000313" key="1">
    <source>
        <dbReference type="EMBL" id="GBO17785.1"/>
    </source>
</evidence>
<organism evidence="1 2">
    <name type="scientific">Araneus ventricosus</name>
    <name type="common">Orbweaver spider</name>
    <name type="synonym">Epeira ventricosa</name>
    <dbReference type="NCBI Taxonomy" id="182803"/>
    <lineage>
        <taxon>Eukaryota</taxon>
        <taxon>Metazoa</taxon>
        <taxon>Ecdysozoa</taxon>
        <taxon>Arthropoda</taxon>
        <taxon>Chelicerata</taxon>
        <taxon>Arachnida</taxon>
        <taxon>Araneae</taxon>
        <taxon>Araneomorphae</taxon>
        <taxon>Entelegynae</taxon>
        <taxon>Araneoidea</taxon>
        <taxon>Araneidae</taxon>
        <taxon>Araneus</taxon>
    </lineage>
</organism>
<reference evidence="1 2" key="1">
    <citation type="journal article" date="2019" name="Sci. Rep.">
        <title>Orb-weaving spider Araneus ventricosus genome elucidates the spidroin gene catalogue.</title>
        <authorList>
            <person name="Kono N."/>
            <person name="Nakamura H."/>
            <person name="Ohtoshi R."/>
            <person name="Moran D.A.P."/>
            <person name="Shinohara A."/>
            <person name="Yoshida Y."/>
            <person name="Fujiwara M."/>
            <person name="Mori M."/>
            <person name="Tomita M."/>
            <person name="Arakawa K."/>
        </authorList>
    </citation>
    <scope>NUCLEOTIDE SEQUENCE [LARGE SCALE GENOMIC DNA]</scope>
</reference>
<accession>A0A4Y2UXP3</accession>
<dbReference type="AlphaFoldDB" id="A0A4Y2UXP3"/>
<proteinExistence type="predicted"/>
<gene>
    <name evidence="1" type="ORF">AVEN_137149_1</name>
</gene>
<evidence type="ECO:0000313" key="2">
    <source>
        <dbReference type="Proteomes" id="UP000499080"/>
    </source>
</evidence>
<sequence length="150" mass="16239">MTRTTPEPVLSRHISGWTFDTLCQFECAPGPQVGSGFESRALHFPNFELGSDNEDDTSAVTHYPNFCTSPTDGYLALDGFTVHQSRINGGSSVESGFEPVKGPNGLGGGKIFLLILKSVLFLSMTNGRPGMNGAILLYLFFLNIQLSHSH</sequence>
<dbReference type="EMBL" id="BGPR01041505">
    <property type="protein sequence ID" value="GBO17785.1"/>
    <property type="molecule type" value="Genomic_DNA"/>
</dbReference>
<keyword evidence="2" id="KW-1185">Reference proteome</keyword>
<dbReference type="Proteomes" id="UP000499080">
    <property type="component" value="Unassembled WGS sequence"/>
</dbReference>
<name>A0A4Y2UXP3_ARAVE</name>